<dbReference type="Pfam" id="PF21863">
    <property type="entry name" value="HTH_67"/>
    <property type="match status" value="1"/>
</dbReference>
<proteinExistence type="predicted"/>
<dbReference type="EMBL" id="JAFFZN010000031">
    <property type="protein sequence ID" value="MBO8189093.1"/>
    <property type="molecule type" value="Genomic_DNA"/>
</dbReference>
<reference evidence="1 2" key="1">
    <citation type="submission" date="2021-02" db="EMBL/GenBank/DDBJ databases">
        <title>Streptomyces spirodelae sp. nov., isolated from duckweed.</title>
        <authorList>
            <person name="Saimee Y."/>
            <person name="Duangmal K."/>
        </authorList>
    </citation>
    <scope>NUCLEOTIDE SEQUENCE [LARGE SCALE GENOMIC DNA]</scope>
    <source>
        <strain evidence="1 2">DW4-2</strain>
    </source>
</reference>
<gene>
    <name evidence="1" type="ORF">JW592_27050</name>
</gene>
<organism evidence="1 2">
    <name type="scientific">Streptomyces spirodelae</name>
    <dbReference type="NCBI Taxonomy" id="2812904"/>
    <lineage>
        <taxon>Bacteria</taxon>
        <taxon>Bacillati</taxon>
        <taxon>Actinomycetota</taxon>
        <taxon>Actinomycetes</taxon>
        <taxon>Kitasatosporales</taxon>
        <taxon>Streptomycetaceae</taxon>
        <taxon>Streptomyces</taxon>
    </lineage>
</organism>
<keyword evidence="2" id="KW-1185">Reference proteome</keyword>
<comment type="caution">
    <text evidence="1">The sequence shown here is derived from an EMBL/GenBank/DDBJ whole genome shotgun (WGS) entry which is preliminary data.</text>
</comment>
<protein>
    <recommendedName>
        <fullName evidence="3">SalK</fullName>
    </recommendedName>
</protein>
<evidence type="ECO:0008006" key="3">
    <source>
        <dbReference type="Google" id="ProtNLM"/>
    </source>
</evidence>
<dbReference type="RefSeq" id="WP_209267868.1">
    <property type="nucleotide sequence ID" value="NZ_JAFFZN010000031.1"/>
</dbReference>
<accession>A0ABS3X188</accession>
<dbReference type="Proteomes" id="UP001518976">
    <property type="component" value="Unassembled WGS sequence"/>
</dbReference>
<evidence type="ECO:0000313" key="1">
    <source>
        <dbReference type="EMBL" id="MBO8189093.1"/>
    </source>
</evidence>
<sequence>MADFPSLARQTWHQLEPVYASVYFAPEVRAQTADLGYDTTERWPAYFALRAAPLGAATAQLVTATFYSFSPRTVAAHVPGIWRTASPEAVLEARTRGVDATLRAMLGDRIDDPGLAEAAELARTAAESADLAGRPLAAANAALGRPGEPHMVLWHAANVLREHRGDGHLAALQAAGLDGCEALVSFAGIGAAPVANFASRGWSEQEWAAARTRLRERGLLDADGTATERGREVRDEVERMTDELAAAPYRALGEDGCARLAELNRPAFTAVINSGLLPAQSTLGILTVQAPGPR</sequence>
<dbReference type="NCBIfam" id="NF047719">
    <property type="entry name" value="SCO6745_fam_HTH"/>
    <property type="match status" value="1"/>
</dbReference>
<evidence type="ECO:0000313" key="2">
    <source>
        <dbReference type="Proteomes" id="UP001518976"/>
    </source>
</evidence>
<dbReference type="InterPro" id="IPR054058">
    <property type="entry name" value="HTH_67"/>
</dbReference>
<name>A0ABS3X188_9ACTN</name>